<feature type="compositionally biased region" description="Low complexity" evidence="1">
    <location>
        <begin position="596"/>
        <end position="606"/>
    </location>
</feature>
<evidence type="ECO:0000256" key="1">
    <source>
        <dbReference type="SAM" id="MobiDB-lite"/>
    </source>
</evidence>
<evidence type="ECO:0000259" key="2">
    <source>
        <dbReference type="PROSITE" id="PS50181"/>
    </source>
</evidence>
<dbReference type="InParanoid" id="A0A4S2MLS9"/>
<gene>
    <name evidence="3" type="ORF">EX30DRAFT_398272</name>
</gene>
<accession>A0A4S2MLS9</accession>
<dbReference type="SUPFAM" id="SSF81383">
    <property type="entry name" value="F-box domain"/>
    <property type="match status" value="1"/>
</dbReference>
<feature type="domain" description="F-box" evidence="2">
    <location>
        <begin position="345"/>
        <end position="399"/>
    </location>
</feature>
<reference evidence="3 4" key="1">
    <citation type="submission" date="2019-04" db="EMBL/GenBank/DDBJ databases">
        <title>Comparative genomics and transcriptomics to analyze fruiting body development in filamentous ascomycetes.</title>
        <authorList>
            <consortium name="DOE Joint Genome Institute"/>
            <person name="Lutkenhaus R."/>
            <person name="Traeger S."/>
            <person name="Breuer J."/>
            <person name="Kuo A."/>
            <person name="Lipzen A."/>
            <person name="Pangilinan J."/>
            <person name="Dilworth D."/>
            <person name="Sandor L."/>
            <person name="Poggeler S."/>
            <person name="Barry K."/>
            <person name="Grigoriev I.V."/>
            <person name="Nowrousian M."/>
        </authorList>
    </citation>
    <scope>NUCLEOTIDE SEQUENCE [LARGE SCALE GENOMIC DNA]</scope>
    <source>
        <strain evidence="3 4">CBS 389.68</strain>
    </source>
</reference>
<feature type="region of interest" description="Disordered" evidence="1">
    <location>
        <begin position="592"/>
        <end position="614"/>
    </location>
</feature>
<dbReference type="InterPro" id="IPR036404">
    <property type="entry name" value="Jacalin-like_lectin_dom_sf"/>
</dbReference>
<feature type="region of interest" description="Disordered" evidence="1">
    <location>
        <begin position="80"/>
        <end position="104"/>
    </location>
</feature>
<dbReference type="CDD" id="cd09917">
    <property type="entry name" value="F-box_SF"/>
    <property type="match status" value="1"/>
</dbReference>
<dbReference type="InterPro" id="IPR036047">
    <property type="entry name" value="F-box-like_dom_sf"/>
</dbReference>
<dbReference type="SUPFAM" id="SSF51101">
    <property type="entry name" value="Mannose-binding lectins"/>
    <property type="match status" value="2"/>
</dbReference>
<dbReference type="InterPro" id="IPR001229">
    <property type="entry name" value="Jacalin-like_lectin_dom"/>
</dbReference>
<dbReference type="STRING" id="341454.A0A4S2MLS9"/>
<feature type="compositionally biased region" description="Low complexity" evidence="1">
    <location>
        <begin position="545"/>
        <end position="556"/>
    </location>
</feature>
<evidence type="ECO:0000313" key="4">
    <source>
        <dbReference type="Proteomes" id="UP000298138"/>
    </source>
</evidence>
<name>A0A4S2MLS9_9PEZI</name>
<protein>
    <recommendedName>
        <fullName evidence="2">F-box domain-containing protein</fullName>
    </recommendedName>
</protein>
<feature type="region of interest" description="Disordered" evidence="1">
    <location>
        <begin position="509"/>
        <end position="573"/>
    </location>
</feature>
<dbReference type="Gene3D" id="2.100.10.30">
    <property type="entry name" value="Jacalin-like lectin domain"/>
    <property type="match status" value="2"/>
</dbReference>
<dbReference type="Pfam" id="PF01419">
    <property type="entry name" value="Jacalin"/>
    <property type="match status" value="1"/>
</dbReference>
<dbReference type="PROSITE" id="PS50181">
    <property type="entry name" value="FBOX"/>
    <property type="match status" value="1"/>
</dbReference>
<sequence length="1587" mass="178743">MSSFCGGSTYDVHFYCAICGGPFADVFRTDVEPEQQPWEPDEDHERDLERLEELDTSFNLPEDEDRLIPEEVVEQDMWYSSKRARRKRQQAQANGKRRGVIPEPRPVRTAYDGRFISPKQMRWTRTLRALVDSDIRHQPASGAPSGNNRTYLTGRGRVRKAGSWADAFSSFEDPEDNGDPNWIFPEDCLAANDYGFHLYNDVDGSRVDSLVGSIPFHEECKDMLDMAIDAVCEDRHLMGGIDVSPDVLWIRLRDLIAVSAQKQKHITPLPADEKRQLVTRLSELDYREALSSGDGYQWRHEVGCHWVVADPSMISVRANPLVPCISSMSLRSPYQPRQPPLAYNDPYFDRLPPEILLMISSYLSSSDLFSLRCASACVRFLKIPQSFYQRFIEEDFRHLRWLFVNQIRQGREAGVQWDWQASFESLKGLIRTPSPDRPQEWSKVDIGLKNRHRIWKIVKPIADAIVHTSMEALITVHNMPEEIAEETAVVRGSAGARSQQEGETITAYLDGHGQSRDMPDRGDDEQPGEGEQHVGGGQDAENRMGPGPQQIAPIGPTNTIGESSDSQKKVKKKIPEQKYQWLHVWWDAPPDPKAPSPRSFAPSSPDRFSDSVPSVGSLSPGYSIASPQSSPMNITKPSSIATSLSSCSSELDTLIRTFRTAFCGLAFDSSDFKDKPRIDVMFGRLGTKRRSVYLGSREIVGFVFSLMDGIICGMKVAYRELTVAEKIIKFSDAFGLWTEGCVVREIKLPTKWTHFMGLTGFMNSAGYFETIEVLEQRTPPRPLLDMFPLTHQEGSAWRYRRPIYGAIWDGPPPPYVTLRERDGPDVPDWRSGGAEWEIFLPTYLCVDGVHLRSITGYSCEERLRGLEFEYVYPSGYVERRVLGLLLGEKSLTFSLYPGEYFIACVVSFGQDGVYSIQFVTSKNRQSGSFGPKYRGSYTVFAPPPGMLNPQKDSRRYGRREEINSQIVGLHALYDYEEGVFLQLGIILPVWSERNQHLDRLMYSIPMDEFDETDCIWTDGSPPTDWIVPPCKLLEGGQRVFDTILGPGRVPYSGWVSFADLKRVVIYGAMRGIRFEYHDPAKPSRSFGDVTVPESYTQKFAKGKVVKEIVELVSAYVGAPEERGDMEDDAMTETSASTVDHPIVVGDLVFLVDHHTLHKSYVRRVNTKYLCGIKLQFDNRQILDWSPAFWPPGNERKAVAERVKHPWKSDPTIYSNPVVHCSDEVKCISVSFEPTRDGTVTAVKGYIDREGAFAGLLVRRGNVWDEEVFGRRTGFESTFELQEGEYIHSVFRTPSHCRVNNAPPHGLSICTTMGRVSPLFGSHIDSIFRCSSASNGVAAGIFGCYTDIPYHAAPKWTNLGLLYRLPSSTPSLLPAHQPFPLPASPLRLIDPETSTPFLTPLPTGTLPPNLTFTPLHPHRYPPCRTTTTTTLGRAFSLISPQHLTQLRIWLLPGSIGGLRFLGTREMGQVTVNEWPDIDCTRIPREHRMSIDGPGGERISEVMVVWMKDEKQAREGRVIQKIVAVGVKTTWGREKVWACGSAKERWGEEEVERFRVSPGMELVGVQVVAEKWVLRDLGLVVVRGNGESG</sequence>
<dbReference type="OrthoDB" id="6612291at2759"/>
<organism evidence="3 4">
    <name type="scientific">Ascodesmis nigricans</name>
    <dbReference type="NCBI Taxonomy" id="341454"/>
    <lineage>
        <taxon>Eukaryota</taxon>
        <taxon>Fungi</taxon>
        <taxon>Dikarya</taxon>
        <taxon>Ascomycota</taxon>
        <taxon>Pezizomycotina</taxon>
        <taxon>Pezizomycetes</taxon>
        <taxon>Pezizales</taxon>
        <taxon>Ascodesmidaceae</taxon>
        <taxon>Ascodesmis</taxon>
    </lineage>
</organism>
<proteinExistence type="predicted"/>
<feature type="compositionally biased region" description="Basic residues" evidence="1">
    <location>
        <begin position="82"/>
        <end position="99"/>
    </location>
</feature>
<keyword evidence="4" id="KW-1185">Reference proteome</keyword>
<evidence type="ECO:0000313" key="3">
    <source>
        <dbReference type="EMBL" id="TGZ77875.1"/>
    </source>
</evidence>
<dbReference type="InterPro" id="IPR001810">
    <property type="entry name" value="F-box_dom"/>
</dbReference>
<dbReference type="EMBL" id="ML220148">
    <property type="protein sequence ID" value="TGZ77875.1"/>
    <property type="molecule type" value="Genomic_DNA"/>
</dbReference>
<dbReference type="Proteomes" id="UP000298138">
    <property type="component" value="Unassembled WGS sequence"/>
</dbReference>